<proteinExistence type="predicted"/>
<keyword evidence="1" id="KW-0732">Signal</keyword>
<gene>
    <name evidence="2" type="ORF">SAMN02927900_03095</name>
</gene>
<feature type="chain" id="PRO_5011573871" evidence="1">
    <location>
        <begin position="27"/>
        <end position="202"/>
    </location>
</feature>
<dbReference type="Proteomes" id="UP000199542">
    <property type="component" value="Unassembled WGS sequence"/>
</dbReference>
<name>A0A1G4RWA7_9HYPH</name>
<dbReference type="RefSeq" id="WP_092585701.1">
    <property type="nucleotide sequence ID" value="NZ_FMTM01000004.1"/>
</dbReference>
<dbReference type="AlphaFoldDB" id="A0A1G4RWA7"/>
<evidence type="ECO:0000256" key="1">
    <source>
        <dbReference type="SAM" id="SignalP"/>
    </source>
</evidence>
<feature type="signal peptide" evidence="1">
    <location>
        <begin position="1"/>
        <end position="26"/>
    </location>
</feature>
<sequence length="202" mass="19495">MSDYKSTLAVLAIGCTALIAPLHANALDIGGKNGIGVNGSSSGLNASVGGANGVNASVGRSSRGGLGVDASVGGSNGINSSTSVSRRRPALDVSTTASIGGSNGVNADVDASIGGSRLATAAARVGVSEDAPVQSTLGTLSEGAAVTSGVGAGSIPRSTSLALSEMSTADKAKAKLRCKDVLSSGGFDASLVKLCKMVVAMR</sequence>
<protein>
    <submittedName>
        <fullName evidence="2">Uncharacterized protein</fullName>
    </submittedName>
</protein>
<evidence type="ECO:0000313" key="2">
    <source>
        <dbReference type="EMBL" id="SCW61144.1"/>
    </source>
</evidence>
<reference evidence="2 3" key="1">
    <citation type="submission" date="2016-10" db="EMBL/GenBank/DDBJ databases">
        <authorList>
            <person name="de Groot N.N."/>
        </authorList>
    </citation>
    <scope>NUCLEOTIDE SEQUENCE [LARGE SCALE GENOMIC DNA]</scope>
    <source>
        <strain evidence="2 3">CGMCC 1.3401</strain>
    </source>
</reference>
<dbReference type="EMBL" id="FMTM01000004">
    <property type="protein sequence ID" value="SCW61144.1"/>
    <property type="molecule type" value="Genomic_DNA"/>
</dbReference>
<evidence type="ECO:0000313" key="3">
    <source>
        <dbReference type="Proteomes" id="UP000199542"/>
    </source>
</evidence>
<accession>A0A1G4RWA7</accession>
<organism evidence="2 3">
    <name type="scientific">Rhizobium mongolense subsp. loessense</name>
    <dbReference type="NCBI Taxonomy" id="158890"/>
    <lineage>
        <taxon>Bacteria</taxon>
        <taxon>Pseudomonadati</taxon>
        <taxon>Pseudomonadota</taxon>
        <taxon>Alphaproteobacteria</taxon>
        <taxon>Hyphomicrobiales</taxon>
        <taxon>Rhizobiaceae</taxon>
        <taxon>Rhizobium/Agrobacterium group</taxon>
        <taxon>Rhizobium</taxon>
    </lineage>
</organism>